<evidence type="ECO:0000313" key="2">
    <source>
        <dbReference type="Proteomes" id="UP001451303"/>
    </source>
</evidence>
<reference evidence="1 2" key="1">
    <citation type="submission" date="2023-09" db="EMBL/GenBank/DDBJ databases">
        <title>Multi-omics analysis of a traditional fermented food reveals byproduct-associated fungal strains for waste-to-food upcycling.</title>
        <authorList>
            <consortium name="Lawrence Berkeley National Laboratory"/>
            <person name="Rekdal V.M."/>
            <person name="Villalobos-Escobedo J.M."/>
            <person name="Rodriguez-Valeron N."/>
            <person name="Garcia M.O."/>
            <person name="Vasquez D.P."/>
            <person name="Damayanti I."/>
            <person name="Sorensen P.M."/>
            <person name="Baidoo E.E."/>
            <person name="De Carvalho A.C."/>
            <person name="Riley R."/>
            <person name="Lipzen A."/>
            <person name="He G."/>
            <person name="Yan M."/>
            <person name="Haridas S."/>
            <person name="Daum C."/>
            <person name="Yoshinaga Y."/>
            <person name="Ng V."/>
            <person name="Grigoriev I.V."/>
            <person name="Munk R."/>
            <person name="Nuraida L."/>
            <person name="Wijaya C.H."/>
            <person name="Morales P.-C."/>
            <person name="Keasling J.D."/>
        </authorList>
    </citation>
    <scope>NUCLEOTIDE SEQUENCE [LARGE SCALE GENOMIC DNA]</scope>
    <source>
        <strain evidence="1 2">FGSC 2613</strain>
    </source>
</reference>
<sequence>MSRVDADLTPFTGYFTSIADATAFASSWYHDAFCLQKSLLGSTGNCVRFPSSLDVHLEDLAAGLKKGLFTTIDPVNAYTRRILELNPDALSIASELDAAQTNGTIMGPDDLALRGARIGIPRNLIELDDPAFNAYAPVLPVFEAAVSVLRSAGAAIIDDLFLLGYGIIKQKQFVFENVVLNTDFPRIATFVSQLTVDPHNLTSLKDLERWPGRDTLAWDRAFNMIATITPAQAWGNCTSI</sequence>
<accession>A0ABR3DUH3</accession>
<evidence type="ECO:0000313" key="1">
    <source>
        <dbReference type="EMBL" id="KAL0475536.1"/>
    </source>
</evidence>
<name>A0ABR3DUH3_NEUIN</name>
<dbReference type="Proteomes" id="UP001451303">
    <property type="component" value="Unassembled WGS sequence"/>
</dbReference>
<gene>
    <name evidence="1" type="ORF">QR685DRAFT_594088</name>
</gene>
<keyword evidence="2" id="KW-1185">Reference proteome</keyword>
<evidence type="ECO:0008006" key="3">
    <source>
        <dbReference type="Google" id="ProtNLM"/>
    </source>
</evidence>
<protein>
    <recommendedName>
        <fullName evidence="3">Amidase domain-containing protein</fullName>
    </recommendedName>
</protein>
<proteinExistence type="predicted"/>
<comment type="caution">
    <text evidence="1">The sequence shown here is derived from an EMBL/GenBank/DDBJ whole genome shotgun (WGS) entry which is preliminary data.</text>
</comment>
<dbReference type="EMBL" id="JAVLET010000001">
    <property type="protein sequence ID" value="KAL0475536.1"/>
    <property type="molecule type" value="Genomic_DNA"/>
</dbReference>
<organism evidence="1 2">
    <name type="scientific">Neurospora intermedia</name>
    <dbReference type="NCBI Taxonomy" id="5142"/>
    <lineage>
        <taxon>Eukaryota</taxon>
        <taxon>Fungi</taxon>
        <taxon>Dikarya</taxon>
        <taxon>Ascomycota</taxon>
        <taxon>Pezizomycotina</taxon>
        <taxon>Sordariomycetes</taxon>
        <taxon>Sordariomycetidae</taxon>
        <taxon>Sordariales</taxon>
        <taxon>Sordariaceae</taxon>
        <taxon>Neurospora</taxon>
    </lineage>
</organism>